<dbReference type="PANTHER" id="PTHR43782:SF3">
    <property type="entry name" value="ARGINASE"/>
    <property type="match status" value="1"/>
</dbReference>
<keyword evidence="6 10" id="KW-0378">Hydrolase</keyword>
<evidence type="ECO:0000313" key="11">
    <source>
        <dbReference type="EMBL" id="GAA4825733.1"/>
    </source>
</evidence>
<dbReference type="Pfam" id="PF00491">
    <property type="entry name" value="Arginase"/>
    <property type="match status" value="1"/>
</dbReference>
<comment type="similarity">
    <text evidence="9 10">Belongs to the arginase family.</text>
</comment>
<evidence type="ECO:0000256" key="3">
    <source>
        <dbReference type="ARBA" id="ARBA00018123"/>
    </source>
</evidence>
<keyword evidence="4 10" id="KW-0056">Arginine metabolism</keyword>
<dbReference type="SUPFAM" id="SSF52768">
    <property type="entry name" value="Arginase/deacetylase"/>
    <property type="match status" value="1"/>
</dbReference>
<sequence length="328" mass="35288">MKMRQNIKLVTVKSEIAAGTRGAGLGVDAMIVASLTKQSSFFAEHSIVGVEDVNNVLLKENRFPYAKYADGVKIVLDRVAATTASVMDEGSFPVVLAGDHSTAAGTISGIKKANPEKRLGVVWIDAHGDLHSPYTTPSGNMHGMPLAMVSGSDNIAQQVNTLDEETIAQWEAIKNTGIRGAKITPEDIVFVAVRDTEGPEEVFMKEHGIKNFSVEEVRKEGVKTIAARVLERLQDCDIIYVSFDVDSMDSSISMGTGTPVANGLTVEEAKDLNALLVQSPKVCAWEIVEVNPTLDKGNTMAENAFDILSNTVEVLKNSKELAPPLMMA</sequence>
<evidence type="ECO:0000256" key="5">
    <source>
        <dbReference type="ARBA" id="ARBA00022723"/>
    </source>
</evidence>
<evidence type="ECO:0000256" key="2">
    <source>
        <dbReference type="ARBA" id="ARBA00012168"/>
    </source>
</evidence>
<evidence type="ECO:0000256" key="9">
    <source>
        <dbReference type="PROSITE-ProRule" id="PRU00742"/>
    </source>
</evidence>
<gene>
    <name evidence="11" type="primary">rocF</name>
    <name evidence="11" type="ORF">GCM10023331_07870</name>
</gene>
<evidence type="ECO:0000256" key="7">
    <source>
        <dbReference type="ARBA" id="ARBA00023211"/>
    </source>
</evidence>
<evidence type="ECO:0000256" key="6">
    <source>
        <dbReference type="ARBA" id="ARBA00022801"/>
    </source>
</evidence>
<keyword evidence="7 10" id="KW-0464">Manganese</keyword>
<proteinExistence type="inferred from homology"/>
<evidence type="ECO:0000256" key="4">
    <source>
        <dbReference type="ARBA" id="ARBA00022503"/>
    </source>
</evidence>
<dbReference type="InterPro" id="IPR023696">
    <property type="entry name" value="Ureohydrolase_dom_sf"/>
</dbReference>
<dbReference type="NCBIfam" id="TIGR01229">
    <property type="entry name" value="rocF_arginase"/>
    <property type="match status" value="1"/>
</dbReference>
<dbReference type="CDD" id="cd09989">
    <property type="entry name" value="Arginase"/>
    <property type="match status" value="1"/>
</dbReference>
<comment type="cofactor">
    <cofactor evidence="10">
        <name>Mn(2+)</name>
        <dbReference type="ChEBI" id="CHEBI:29035"/>
    </cofactor>
    <text evidence="10">Binds 2 manganese ions per subunit.</text>
</comment>
<comment type="catalytic activity">
    <reaction evidence="10">
        <text>L-arginine + H2O = urea + L-ornithine</text>
        <dbReference type="Rhea" id="RHEA:20569"/>
        <dbReference type="ChEBI" id="CHEBI:15377"/>
        <dbReference type="ChEBI" id="CHEBI:16199"/>
        <dbReference type="ChEBI" id="CHEBI:32682"/>
        <dbReference type="ChEBI" id="CHEBI:46911"/>
        <dbReference type="EC" id="3.5.3.1"/>
    </reaction>
</comment>
<comment type="pathway">
    <text evidence="1">Nitrogen metabolism; urea cycle; L-ornithine and urea from L-arginine: step 1/1.</text>
</comment>
<reference evidence="12" key="1">
    <citation type="journal article" date="2019" name="Int. J. Syst. Evol. Microbiol.">
        <title>The Global Catalogue of Microorganisms (GCM) 10K type strain sequencing project: providing services to taxonomists for standard genome sequencing and annotation.</title>
        <authorList>
            <consortium name="The Broad Institute Genomics Platform"/>
            <consortium name="The Broad Institute Genome Sequencing Center for Infectious Disease"/>
            <person name="Wu L."/>
            <person name="Ma J."/>
        </authorList>
    </citation>
    <scope>NUCLEOTIDE SEQUENCE [LARGE SCALE GENOMIC DNA]</scope>
    <source>
        <strain evidence="12">JCM 18326</strain>
    </source>
</reference>
<accession>A0ABP9D7I3</accession>
<dbReference type="InterPro" id="IPR006035">
    <property type="entry name" value="Ureohydrolase"/>
</dbReference>
<dbReference type="EMBL" id="BAABJX010000016">
    <property type="protein sequence ID" value="GAA4825733.1"/>
    <property type="molecule type" value="Genomic_DNA"/>
</dbReference>
<evidence type="ECO:0000313" key="12">
    <source>
        <dbReference type="Proteomes" id="UP001500298"/>
    </source>
</evidence>
<organism evidence="11 12">
    <name type="scientific">Algivirga pacifica</name>
    <dbReference type="NCBI Taxonomy" id="1162670"/>
    <lineage>
        <taxon>Bacteria</taxon>
        <taxon>Pseudomonadati</taxon>
        <taxon>Bacteroidota</taxon>
        <taxon>Cytophagia</taxon>
        <taxon>Cytophagales</taxon>
        <taxon>Flammeovirgaceae</taxon>
        <taxon>Algivirga</taxon>
    </lineage>
</organism>
<dbReference type="PROSITE" id="PS51409">
    <property type="entry name" value="ARGINASE_2"/>
    <property type="match status" value="1"/>
</dbReference>
<name>A0ABP9D7I3_9BACT</name>
<dbReference type="PRINTS" id="PR00116">
    <property type="entry name" value="ARGINASE"/>
</dbReference>
<keyword evidence="5 10" id="KW-0479">Metal-binding</keyword>
<dbReference type="PANTHER" id="PTHR43782">
    <property type="entry name" value="ARGINASE"/>
    <property type="match status" value="1"/>
</dbReference>
<dbReference type="InterPro" id="IPR014033">
    <property type="entry name" value="Arginase"/>
</dbReference>
<dbReference type="EC" id="3.5.3.1" evidence="2 8"/>
<evidence type="ECO:0000256" key="8">
    <source>
        <dbReference type="NCBIfam" id="TIGR01229"/>
    </source>
</evidence>
<keyword evidence="12" id="KW-1185">Reference proteome</keyword>
<protein>
    <recommendedName>
        <fullName evidence="3 8">Arginase</fullName>
        <ecNumber evidence="2 8">3.5.3.1</ecNumber>
    </recommendedName>
</protein>
<evidence type="ECO:0000256" key="1">
    <source>
        <dbReference type="ARBA" id="ARBA00005098"/>
    </source>
</evidence>
<dbReference type="Gene3D" id="3.40.800.10">
    <property type="entry name" value="Ureohydrolase domain"/>
    <property type="match status" value="1"/>
</dbReference>
<dbReference type="Proteomes" id="UP001500298">
    <property type="component" value="Unassembled WGS sequence"/>
</dbReference>
<comment type="caution">
    <text evidence="11">The sequence shown here is derived from an EMBL/GenBank/DDBJ whole genome shotgun (WGS) entry which is preliminary data.</text>
</comment>
<evidence type="ECO:0000256" key="10">
    <source>
        <dbReference type="RuleBase" id="RU361159"/>
    </source>
</evidence>